<keyword evidence="11" id="KW-1185">Reference proteome</keyword>
<comment type="similarity">
    <text evidence="3 9">Belongs to the cytochrome P450 family.</text>
</comment>
<dbReference type="InterPro" id="IPR002401">
    <property type="entry name" value="Cyt_P450_E_grp-I"/>
</dbReference>
<evidence type="ECO:0000256" key="9">
    <source>
        <dbReference type="RuleBase" id="RU000461"/>
    </source>
</evidence>
<evidence type="ECO:0000256" key="4">
    <source>
        <dbReference type="ARBA" id="ARBA00022617"/>
    </source>
</evidence>
<dbReference type="Proteomes" id="UP001054945">
    <property type="component" value="Unassembled WGS sequence"/>
</dbReference>
<sequence>MGEAFKKCVCPSTSYDEKWRSRRKLLTHAFHTSILKNYQPIMNRKCRDLIRDLESVTHQDYVDIFPLMRKASFDVVCECILGKETQTETSTTSFIHSVDEMASVAFERCHLPWLWNNFLFSLSSLGRRFSKAVRVSHNFTDKLISEKKEARLAQTVGQKSGHRKLAFIDLLIEEHLTNNSLTENDIRHEVDNFTFAGHDTTSVSMSWCLWLVGLHPWVQDRIHEELEDIFGEDDREPTSRDLKDMEYLECVIKESLRLYPTVPLLSRELRNDIRSVCGKFSLENSSGRHPFAYVPFSAGSRNCIGQRFALMEMKNGAVLHFEEIQIAIAGPQGSSACFGRDHLQTCRQTENSNSKKESRL</sequence>
<dbReference type="GO" id="GO:0005506">
    <property type="term" value="F:iron ion binding"/>
    <property type="evidence" value="ECO:0007669"/>
    <property type="project" value="InterPro"/>
</dbReference>
<keyword evidence="8" id="KW-0472">Membrane</keyword>
<protein>
    <submittedName>
        <fullName evidence="10">Cytochrome P450 4V2</fullName>
    </submittedName>
</protein>
<evidence type="ECO:0000256" key="6">
    <source>
        <dbReference type="ARBA" id="ARBA00023004"/>
    </source>
</evidence>
<dbReference type="PANTHER" id="PTHR24291">
    <property type="entry name" value="CYTOCHROME P450 FAMILY 4"/>
    <property type="match status" value="1"/>
</dbReference>
<evidence type="ECO:0000313" key="10">
    <source>
        <dbReference type="EMBL" id="GIX95719.1"/>
    </source>
</evidence>
<dbReference type="GO" id="GO:0005789">
    <property type="term" value="C:endoplasmic reticulum membrane"/>
    <property type="evidence" value="ECO:0007669"/>
    <property type="project" value="UniProtKB-SubCell"/>
</dbReference>
<dbReference type="PRINTS" id="PR00463">
    <property type="entry name" value="EP450I"/>
</dbReference>
<dbReference type="InterPro" id="IPR001128">
    <property type="entry name" value="Cyt_P450"/>
</dbReference>
<keyword evidence="7 9" id="KW-0503">Monooxygenase</keyword>
<keyword evidence="9" id="KW-0560">Oxidoreductase</keyword>
<dbReference type="GO" id="GO:0004497">
    <property type="term" value="F:monooxygenase activity"/>
    <property type="evidence" value="ECO:0007669"/>
    <property type="project" value="UniProtKB-KW"/>
</dbReference>
<comment type="subcellular location">
    <subcellularLocation>
        <location evidence="2">Endoplasmic reticulum membrane</location>
    </subcellularLocation>
</comment>
<comment type="caution">
    <text evidence="10">The sequence shown here is derived from an EMBL/GenBank/DDBJ whole genome shotgun (WGS) entry which is preliminary data.</text>
</comment>
<evidence type="ECO:0000256" key="7">
    <source>
        <dbReference type="ARBA" id="ARBA00023033"/>
    </source>
</evidence>
<dbReference type="Gene3D" id="1.10.630.10">
    <property type="entry name" value="Cytochrome P450"/>
    <property type="match status" value="2"/>
</dbReference>
<evidence type="ECO:0000256" key="3">
    <source>
        <dbReference type="ARBA" id="ARBA00010617"/>
    </source>
</evidence>
<reference evidence="10 11" key="1">
    <citation type="submission" date="2021-06" db="EMBL/GenBank/DDBJ databases">
        <title>Caerostris extrusa draft genome.</title>
        <authorList>
            <person name="Kono N."/>
            <person name="Arakawa K."/>
        </authorList>
    </citation>
    <scope>NUCLEOTIDE SEQUENCE [LARGE SCALE GENOMIC DNA]</scope>
</reference>
<dbReference type="PRINTS" id="PR00385">
    <property type="entry name" value="P450"/>
</dbReference>
<dbReference type="AlphaFoldDB" id="A0AAV4PGF1"/>
<keyword evidence="4 9" id="KW-0349">Heme</keyword>
<proteinExistence type="inferred from homology"/>
<dbReference type="PANTHER" id="PTHR24291:SF189">
    <property type="entry name" value="CYTOCHROME P450 4C3-RELATED"/>
    <property type="match status" value="1"/>
</dbReference>
<keyword evidence="5" id="KW-0256">Endoplasmic reticulum</keyword>
<evidence type="ECO:0000256" key="2">
    <source>
        <dbReference type="ARBA" id="ARBA00004586"/>
    </source>
</evidence>
<dbReference type="InterPro" id="IPR036396">
    <property type="entry name" value="Cyt_P450_sf"/>
</dbReference>
<dbReference type="PROSITE" id="PS00086">
    <property type="entry name" value="CYTOCHROME_P450"/>
    <property type="match status" value="1"/>
</dbReference>
<dbReference type="SUPFAM" id="SSF48264">
    <property type="entry name" value="Cytochrome P450"/>
    <property type="match status" value="1"/>
</dbReference>
<keyword evidence="9" id="KW-0479">Metal-binding</keyword>
<dbReference type="InterPro" id="IPR050196">
    <property type="entry name" value="Cytochrome_P450_Monoox"/>
</dbReference>
<dbReference type="GO" id="GO:0020037">
    <property type="term" value="F:heme binding"/>
    <property type="evidence" value="ECO:0007669"/>
    <property type="project" value="InterPro"/>
</dbReference>
<organism evidence="10 11">
    <name type="scientific">Caerostris extrusa</name>
    <name type="common">Bark spider</name>
    <name type="synonym">Caerostris bankana</name>
    <dbReference type="NCBI Taxonomy" id="172846"/>
    <lineage>
        <taxon>Eukaryota</taxon>
        <taxon>Metazoa</taxon>
        <taxon>Ecdysozoa</taxon>
        <taxon>Arthropoda</taxon>
        <taxon>Chelicerata</taxon>
        <taxon>Arachnida</taxon>
        <taxon>Araneae</taxon>
        <taxon>Araneomorphae</taxon>
        <taxon>Entelegynae</taxon>
        <taxon>Araneoidea</taxon>
        <taxon>Araneidae</taxon>
        <taxon>Caerostris</taxon>
    </lineage>
</organism>
<evidence type="ECO:0000256" key="5">
    <source>
        <dbReference type="ARBA" id="ARBA00022824"/>
    </source>
</evidence>
<evidence type="ECO:0000256" key="1">
    <source>
        <dbReference type="ARBA" id="ARBA00001971"/>
    </source>
</evidence>
<dbReference type="GO" id="GO:0016705">
    <property type="term" value="F:oxidoreductase activity, acting on paired donors, with incorporation or reduction of molecular oxygen"/>
    <property type="evidence" value="ECO:0007669"/>
    <property type="project" value="InterPro"/>
</dbReference>
<accession>A0AAV4PGF1</accession>
<evidence type="ECO:0000313" key="11">
    <source>
        <dbReference type="Proteomes" id="UP001054945"/>
    </source>
</evidence>
<gene>
    <name evidence="10" type="primary">CYP4V2</name>
    <name evidence="10" type="ORF">CEXT_495251</name>
</gene>
<evidence type="ECO:0000256" key="8">
    <source>
        <dbReference type="ARBA" id="ARBA00023136"/>
    </source>
</evidence>
<dbReference type="EMBL" id="BPLR01004554">
    <property type="protein sequence ID" value="GIX95719.1"/>
    <property type="molecule type" value="Genomic_DNA"/>
</dbReference>
<dbReference type="Pfam" id="PF00067">
    <property type="entry name" value="p450"/>
    <property type="match status" value="2"/>
</dbReference>
<keyword evidence="6 9" id="KW-0408">Iron</keyword>
<dbReference type="InterPro" id="IPR017972">
    <property type="entry name" value="Cyt_P450_CS"/>
</dbReference>
<name>A0AAV4PGF1_CAEEX</name>
<comment type="cofactor">
    <cofactor evidence="1">
        <name>heme</name>
        <dbReference type="ChEBI" id="CHEBI:30413"/>
    </cofactor>
</comment>